<keyword evidence="1" id="KW-0175">Coiled coil</keyword>
<dbReference type="EMBL" id="GGMS01011099">
    <property type="protein sequence ID" value="MBY80302.1"/>
    <property type="molecule type" value="Transcribed_RNA"/>
</dbReference>
<evidence type="ECO:0000313" key="2">
    <source>
        <dbReference type="EMBL" id="MBY80302.1"/>
    </source>
</evidence>
<dbReference type="AlphaFoldDB" id="A0A2S2QT48"/>
<protein>
    <submittedName>
        <fullName evidence="2">Uncharacterized protein</fullName>
    </submittedName>
</protein>
<organism evidence="2">
    <name type="scientific">Sipha flava</name>
    <name type="common">yellow sugarcane aphid</name>
    <dbReference type="NCBI Taxonomy" id="143950"/>
    <lineage>
        <taxon>Eukaryota</taxon>
        <taxon>Metazoa</taxon>
        <taxon>Ecdysozoa</taxon>
        <taxon>Arthropoda</taxon>
        <taxon>Hexapoda</taxon>
        <taxon>Insecta</taxon>
        <taxon>Pterygota</taxon>
        <taxon>Neoptera</taxon>
        <taxon>Paraneoptera</taxon>
        <taxon>Hemiptera</taxon>
        <taxon>Sternorrhyncha</taxon>
        <taxon>Aphidomorpha</taxon>
        <taxon>Aphidoidea</taxon>
        <taxon>Aphididae</taxon>
        <taxon>Sipha</taxon>
    </lineage>
</organism>
<feature type="coiled-coil region" evidence="1">
    <location>
        <begin position="97"/>
        <end position="124"/>
    </location>
</feature>
<sequence>MCTKNNIQLPNKTVKETRFRELPKQFSSYLTEVATSENRKISNYNDIKTMIFFPVLDRMVSELNRRFSDNYAILTGISSLNPKSNSFLNLLNIKPLAEHYKLDIESLESELKLLTKVIKRYEIEKNIQIKNILDLIQLKNTN</sequence>
<evidence type="ECO:0000256" key="1">
    <source>
        <dbReference type="SAM" id="Coils"/>
    </source>
</evidence>
<gene>
    <name evidence="2" type="ORF">g.46689</name>
</gene>
<proteinExistence type="predicted"/>
<name>A0A2S2QT48_9HEMI</name>
<reference evidence="2" key="1">
    <citation type="submission" date="2018-04" db="EMBL/GenBank/DDBJ databases">
        <title>Transcriptome assembly of Sipha flava.</title>
        <authorList>
            <person name="Scully E.D."/>
            <person name="Geib S.M."/>
            <person name="Palmer N.A."/>
            <person name="Koch K."/>
            <person name="Bradshaw J."/>
            <person name="Heng-Moss T."/>
            <person name="Sarath G."/>
        </authorList>
    </citation>
    <scope>NUCLEOTIDE SEQUENCE</scope>
</reference>
<accession>A0A2S2QT48</accession>